<dbReference type="GO" id="GO:0003677">
    <property type="term" value="F:DNA binding"/>
    <property type="evidence" value="ECO:0007669"/>
    <property type="project" value="UniProtKB-KW"/>
</dbReference>
<dbReference type="Proteomes" id="UP001365781">
    <property type="component" value="Unassembled WGS sequence"/>
</dbReference>
<dbReference type="PRINTS" id="PR00036">
    <property type="entry name" value="HTHLACI"/>
</dbReference>
<dbReference type="PANTHER" id="PTHR30146">
    <property type="entry name" value="LACI-RELATED TRANSCRIPTIONAL REPRESSOR"/>
    <property type="match status" value="1"/>
</dbReference>
<keyword evidence="3" id="KW-0804">Transcription</keyword>
<evidence type="ECO:0000256" key="2">
    <source>
        <dbReference type="ARBA" id="ARBA00023125"/>
    </source>
</evidence>
<evidence type="ECO:0000256" key="1">
    <source>
        <dbReference type="ARBA" id="ARBA00023015"/>
    </source>
</evidence>
<proteinExistence type="predicted"/>
<accession>A0ABU8GVY5</accession>
<dbReference type="Pfam" id="PF00356">
    <property type="entry name" value="LacI"/>
    <property type="match status" value="1"/>
</dbReference>
<dbReference type="SUPFAM" id="SSF47413">
    <property type="entry name" value="lambda repressor-like DNA-binding domains"/>
    <property type="match status" value="1"/>
</dbReference>
<evidence type="ECO:0000313" key="6">
    <source>
        <dbReference type="Proteomes" id="UP001365781"/>
    </source>
</evidence>
<name>A0ABU8GVY5_9ACTN</name>
<dbReference type="PANTHER" id="PTHR30146:SF153">
    <property type="entry name" value="LACTOSE OPERON REPRESSOR"/>
    <property type="match status" value="1"/>
</dbReference>
<keyword evidence="2 5" id="KW-0238">DNA-binding</keyword>
<organism evidence="5 6">
    <name type="scientific">Streptomyces brasiliscabiei</name>
    <dbReference type="NCBI Taxonomy" id="2736302"/>
    <lineage>
        <taxon>Bacteria</taxon>
        <taxon>Bacillati</taxon>
        <taxon>Actinomycetota</taxon>
        <taxon>Actinomycetes</taxon>
        <taxon>Kitasatosporales</taxon>
        <taxon>Streptomycetaceae</taxon>
        <taxon>Streptomyces</taxon>
    </lineage>
</organism>
<dbReference type="PROSITE" id="PS50932">
    <property type="entry name" value="HTH_LACI_2"/>
    <property type="match status" value="1"/>
</dbReference>
<protein>
    <submittedName>
        <fullName evidence="5">LacI family DNA-binding transcriptional regulator</fullName>
    </submittedName>
</protein>
<evidence type="ECO:0000256" key="3">
    <source>
        <dbReference type="ARBA" id="ARBA00023163"/>
    </source>
</evidence>
<sequence>GNKNMADPKRARIQDVAEQAGVSMMTVSRVLNQDKKVSDKTREKVMAVVERLNYRPNVSARRLASTKSFFLGLLYDNPSDSYISQFL</sequence>
<dbReference type="CDD" id="cd01392">
    <property type="entry name" value="HTH_LacI"/>
    <property type="match status" value="1"/>
</dbReference>
<dbReference type="SMART" id="SM00354">
    <property type="entry name" value="HTH_LACI"/>
    <property type="match status" value="1"/>
</dbReference>
<feature type="domain" description="HTH lacI-type" evidence="4">
    <location>
        <begin position="11"/>
        <end position="65"/>
    </location>
</feature>
<dbReference type="PROSITE" id="PS00356">
    <property type="entry name" value="HTH_LACI_1"/>
    <property type="match status" value="1"/>
</dbReference>
<feature type="non-terminal residue" evidence="5">
    <location>
        <position position="1"/>
    </location>
</feature>
<evidence type="ECO:0000313" key="5">
    <source>
        <dbReference type="EMBL" id="MEI5617353.1"/>
    </source>
</evidence>
<dbReference type="Gene3D" id="1.10.260.40">
    <property type="entry name" value="lambda repressor-like DNA-binding domains"/>
    <property type="match status" value="1"/>
</dbReference>
<evidence type="ECO:0000259" key="4">
    <source>
        <dbReference type="PROSITE" id="PS50932"/>
    </source>
</evidence>
<keyword evidence="6" id="KW-1185">Reference proteome</keyword>
<dbReference type="InterPro" id="IPR010982">
    <property type="entry name" value="Lambda_DNA-bd_dom_sf"/>
</dbReference>
<keyword evidence="1" id="KW-0805">Transcription regulation</keyword>
<comment type="caution">
    <text evidence="5">The sequence shown here is derived from an EMBL/GenBank/DDBJ whole genome shotgun (WGS) entry which is preliminary data.</text>
</comment>
<dbReference type="InterPro" id="IPR000843">
    <property type="entry name" value="HTH_LacI"/>
</dbReference>
<dbReference type="EMBL" id="JBBAYM010000519">
    <property type="protein sequence ID" value="MEI5617353.1"/>
    <property type="molecule type" value="Genomic_DNA"/>
</dbReference>
<reference evidence="5 6" key="1">
    <citation type="submission" date="2024-03" db="EMBL/GenBank/DDBJ databases">
        <title>First Report of Pectobacterium brasiliscabiei causing potato scab in china.</title>
        <authorList>
            <person name="Handique U."/>
        </authorList>
    </citation>
    <scope>NUCLEOTIDE SEQUENCE [LARGE SCALE GENOMIC DNA]</scope>
    <source>
        <strain evidence="5 6">ZRIMU1503</strain>
    </source>
</reference>
<gene>
    <name evidence="5" type="ORF">WB403_50550</name>
</gene>
<feature type="non-terminal residue" evidence="5">
    <location>
        <position position="87"/>
    </location>
</feature>